<name>A0A2P9AJ37_9HYPH</name>
<organism evidence="1 2">
    <name type="scientific">Mesorhizobium delmotii</name>
    <dbReference type="NCBI Taxonomy" id="1631247"/>
    <lineage>
        <taxon>Bacteria</taxon>
        <taxon>Pseudomonadati</taxon>
        <taxon>Pseudomonadota</taxon>
        <taxon>Alphaproteobacteria</taxon>
        <taxon>Hyphomicrobiales</taxon>
        <taxon>Phyllobacteriaceae</taxon>
        <taxon>Mesorhizobium</taxon>
    </lineage>
</organism>
<accession>A0A2P9AJ37</accession>
<evidence type="ECO:0000313" key="1">
    <source>
        <dbReference type="EMBL" id="SJM31152.1"/>
    </source>
</evidence>
<evidence type="ECO:0000313" key="2">
    <source>
        <dbReference type="Proteomes" id="UP000245698"/>
    </source>
</evidence>
<reference evidence="2" key="1">
    <citation type="submission" date="2016-12" db="EMBL/GenBank/DDBJ databases">
        <authorList>
            <person name="Brunel B."/>
        </authorList>
    </citation>
    <scope>NUCLEOTIDE SEQUENCE [LARGE SCALE GENOMIC DNA]</scope>
</reference>
<dbReference type="EMBL" id="FUIG01000024">
    <property type="protein sequence ID" value="SJM31152.1"/>
    <property type="molecule type" value="Genomic_DNA"/>
</dbReference>
<dbReference type="Proteomes" id="UP000245698">
    <property type="component" value="Unassembled WGS sequence"/>
</dbReference>
<protein>
    <submittedName>
        <fullName evidence="1">Uncharacterized protein</fullName>
    </submittedName>
</protein>
<proteinExistence type="predicted"/>
<dbReference type="AlphaFoldDB" id="A0A2P9AJ37"/>
<gene>
    <name evidence="1" type="ORF">BQ8482_180380</name>
</gene>
<sequence length="56" mass="6074">MSRPIAVIGIRAMIGSIEPDADLTGGLARPRYGFPRFTYPAAPSQAAEWRAVLTAW</sequence>
<keyword evidence="2" id="KW-1185">Reference proteome</keyword>